<dbReference type="InterPro" id="IPR020537">
    <property type="entry name" value="ATP_synth_F0_csu_DDCD_BS"/>
</dbReference>
<comment type="subcellular location">
    <subcellularLocation>
        <location evidence="2">Cell membrane</location>
        <topology evidence="2">Multi-pass membrane protein</topology>
    </subcellularLocation>
</comment>
<comment type="function">
    <text evidence="17">F(1)F(0) ATP synthase produces ATP from ADP in the presence of a proton or sodium gradient. F-type ATPases consist of two structural domains, F(1) containing the extramembraneous catalytic core and F(0) containing the membrane proton channel, linked together by a central stalk and a peripheral stalk. During catalysis, ATP synthesis in the catalytic domain of F(1) is coupled via a rotary mechanism of the central stalk subunits to proton translocation.</text>
</comment>
<feature type="transmembrane region" description="Helical" evidence="19">
    <location>
        <begin position="49"/>
        <end position="73"/>
    </location>
</feature>
<feature type="domain" description="V-ATPase proteolipid subunit C-like" evidence="20">
    <location>
        <begin position="22"/>
        <end position="69"/>
    </location>
</feature>
<name>A0AAV8TTT5_9ROSI</name>
<keyword evidence="16" id="KW-0066">ATP synthesis</keyword>
<keyword evidence="7" id="KW-1003">Cell membrane</keyword>
<reference evidence="21 22" key="1">
    <citation type="submission" date="2021-09" db="EMBL/GenBank/DDBJ databases">
        <title>Genomic insights and catalytic innovation underlie evolution of tropane alkaloids biosynthesis.</title>
        <authorList>
            <person name="Wang Y.-J."/>
            <person name="Tian T."/>
            <person name="Huang J.-P."/>
            <person name="Huang S.-X."/>
        </authorList>
    </citation>
    <scope>NUCLEOTIDE SEQUENCE [LARGE SCALE GENOMIC DNA]</scope>
    <source>
        <strain evidence="21">KIB-2018</strain>
        <tissue evidence="21">Leaf</tissue>
    </source>
</reference>
<dbReference type="PANTHER" id="PTHR10031:SF48">
    <property type="entry name" value="ATP SYNTHASE SUBUNIT C, CHLOROPLASTIC"/>
    <property type="match status" value="1"/>
</dbReference>
<evidence type="ECO:0000256" key="8">
    <source>
        <dbReference type="ARBA" id="ARBA00022547"/>
    </source>
</evidence>
<dbReference type="Gene3D" id="1.20.20.10">
    <property type="entry name" value="F1F0 ATP synthase subunit C"/>
    <property type="match status" value="1"/>
</dbReference>
<evidence type="ECO:0000256" key="14">
    <source>
        <dbReference type="ARBA" id="ARBA00023121"/>
    </source>
</evidence>
<evidence type="ECO:0000256" key="12">
    <source>
        <dbReference type="ARBA" id="ARBA00023065"/>
    </source>
</evidence>
<protein>
    <recommendedName>
        <fullName evidence="5">ATP synthase subunit C, plastid</fullName>
    </recommendedName>
    <alternativeName>
        <fullName evidence="18">ATP synthase F0 sector subunit C</fullName>
    </alternativeName>
</protein>
<dbReference type="PRINTS" id="PR00124">
    <property type="entry name" value="ATPASEC"/>
</dbReference>
<accession>A0AAV8TTT5</accession>
<keyword evidence="15 19" id="KW-0472">Membrane</keyword>
<dbReference type="Pfam" id="PF00137">
    <property type="entry name" value="ATP-synt_C"/>
    <property type="match status" value="1"/>
</dbReference>
<dbReference type="InterPro" id="IPR005953">
    <property type="entry name" value="ATP_synth_csu_bac/chlpt"/>
</dbReference>
<comment type="caution">
    <text evidence="21">The sequence shown here is derived from an EMBL/GenBank/DDBJ whole genome shotgun (WGS) entry which is preliminary data.</text>
</comment>
<evidence type="ECO:0000256" key="5">
    <source>
        <dbReference type="ARBA" id="ARBA00020939"/>
    </source>
</evidence>
<evidence type="ECO:0000256" key="4">
    <source>
        <dbReference type="ARBA" id="ARBA00011648"/>
    </source>
</evidence>
<dbReference type="PANTHER" id="PTHR10031">
    <property type="entry name" value="ATP SYNTHASE LIPID-BINDING PROTEIN, MITOCHONDRIAL"/>
    <property type="match status" value="1"/>
</dbReference>
<keyword evidence="8" id="KW-0138">CF(0)</keyword>
<evidence type="ECO:0000259" key="20">
    <source>
        <dbReference type="Pfam" id="PF00137"/>
    </source>
</evidence>
<dbReference type="NCBIfam" id="TIGR01260">
    <property type="entry name" value="ATP_synt_c"/>
    <property type="match status" value="1"/>
</dbReference>
<dbReference type="FunFam" id="1.20.20.10:FF:000002">
    <property type="entry name" value="ATP synthase subunit c"/>
    <property type="match status" value="1"/>
</dbReference>
<evidence type="ECO:0000256" key="13">
    <source>
        <dbReference type="ARBA" id="ARBA00023078"/>
    </source>
</evidence>
<dbReference type="GO" id="GO:0009535">
    <property type="term" value="C:chloroplast thylakoid membrane"/>
    <property type="evidence" value="ECO:0007669"/>
    <property type="project" value="TreeGrafter"/>
</dbReference>
<dbReference type="Proteomes" id="UP001159364">
    <property type="component" value="Linkage Group LG03"/>
</dbReference>
<proteinExistence type="inferred from homology"/>
<dbReference type="AlphaFoldDB" id="A0AAV8TTT5"/>
<keyword evidence="22" id="KW-1185">Reference proteome</keyword>
<keyword evidence="9 19" id="KW-0812">Transmembrane</keyword>
<comment type="function">
    <text evidence="1">This protein is one of the chains of the nonenzymatic membrane component (F0) of mitochondrial ATPase.</text>
</comment>
<dbReference type="GO" id="GO:0045259">
    <property type="term" value="C:proton-transporting ATP synthase complex"/>
    <property type="evidence" value="ECO:0007669"/>
    <property type="project" value="UniProtKB-KW"/>
</dbReference>
<keyword evidence="11 19" id="KW-1133">Transmembrane helix</keyword>
<dbReference type="InterPro" id="IPR035921">
    <property type="entry name" value="F/V-ATP_Csub_sf"/>
</dbReference>
<evidence type="ECO:0000256" key="7">
    <source>
        <dbReference type="ARBA" id="ARBA00022475"/>
    </source>
</evidence>
<dbReference type="SUPFAM" id="SSF81333">
    <property type="entry name" value="F1F0 ATP synthase subunit C"/>
    <property type="match status" value="1"/>
</dbReference>
<evidence type="ECO:0000256" key="19">
    <source>
        <dbReference type="RuleBase" id="RU004221"/>
    </source>
</evidence>
<dbReference type="GO" id="GO:0005886">
    <property type="term" value="C:plasma membrane"/>
    <property type="evidence" value="ECO:0007669"/>
    <property type="project" value="UniProtKB-SubCell"/>
</dbReference>
<evidence type="ECO:0000256" key="6">
    <source>
        <dbReference type="ARBA" id="ARBA00022448"/>
    </source>
</evidence>
<comment type="caution">
    <text evidence="19">Lacks conserved residue(s) required for the propagation of feature annotation.</text>
</comment>
<evidence type="ECO:0000256" key="11">
    <source>
        <dbReference type="ARBA" id="ARBA00022989"/>
    </source>
</evidence>
<dbReference type="InterPro" id="IPR038662">
    <property type="entry name" value="ATP_synth_F0_csu_sf"/>
</dbReference>
<keyword evidence="14 19" id="KW-0446">Lipid-binding</keyword>
<keyword evidence="12 19" id="KW-0406">Ion transport</keyword>
<comment type="subunit">
    <text evidence="4">F-type ATPases have 2 components, CF(1) - the catalytic core - and CF(0) - the membrane proton channel. CF(1) has five subunits: alpha(3), beta(3), gamma(1), delta(1), epsilon(1). CF(0) has three main subunits: a, b and c.</text>
</comment>
<evidence type="ECO:0000256" key="17">
    <source>
        <dbReference type="ARBA" id="ARBA00025198"/>
    </source>
</evidence>
<evidence type="ECO:0000256" key="2">
    <source>
        <dbReference type="ARBA" id="ARBA00004651"/>
    </source>
</evidence>
<dbReference type="GO" id="GO:0015078">
    <property type="term" value="F:proton transmembrane transporter activity"/>
    <property type="evidence" value="ECO:0007669"/>
    <property type="project" value="InterPro"/>
</dbReference>
<dbReference type="EMBL" id="JAIWQS010000003">
    <property type="protein sequence ID" value="KAJ8769489.1"/>
    <property type="molecule type" value="Genomic_DNA"/>
</dbReference>
<dbReference type="PROSITE" id="PS00605">
    <property type="entry name" value="ATPASE_C"/>
    <property type="match status" value="1"/>
</dbReference>
<dbReference type="GO" id="GO:0033177">
    <property type="term" value="C:proton-transporting two-sector ATPase complex, proton-transporting domain"/>
    <property type="evidence" value="ECO:0007669"/>
    <property type="project" value="InterPro"/>
</dbReference>
<evidence type="ECO:0000256" key="9">
    <source>
        <dbReference type="ARBA" id="ARBA00022692"/>
    </source>
</evidence>
<keyword evidence="10 19" id="KW-0375">Hydrogen ion transport</keyword>
<evidence type="ECO:0000313" key="22">
    <source>
        <dbReference type="Proteomes" id="UP001159364"/>
    </source>
</evidence>
<gene>
    <name evidence="21" type="ORF">K2173_003853</name>
</gene>
<keyword evidence="13" id="KW-0793">Thylakoid</keyword>
<evidence type="ECO:0000256" key="16">
    <source>
        <dbReference type="ARBA" id="ARBA00023310"/>
    </source>
</evidence>
<evidence type="ECO:0000256" key="1">
    <source>
        <dbReference type="ARBA" id="ARBA00002351"/>
    </source>
</evidence>
<dbReference type="GO" id="GO:0008289">
    <property type="term" value="F:lipid binding"/>
    <property type="evidence" value="ECO:0007669"/>
    <property type="project" value="UniProtKB-KW"/>
</dbReference>
<evidence type="ECO:0000256" key="10">
    <source>
        <dbReference type="ARBA" id="ARBA00022781"/>
    </source>
</evidence>
<evidence type="ECO:0000256" key="15">
    <source>
        <dbReference type="ARBA" id="ARBA00023136"/>
    </source>
</evidence>
<keyword evidence="6 19" id="KW-0813">Transport</keyword>
<organism evidence="21 22">
    <name type="scientific">Erythroxylum novogranatense</name>
    <dbReference type="NCBI Taxonomy" id="1862640"/>
    <lineage>
        <taxon>Eukaryota</taxon>
        <taxon>Viridiplantae</taxon>
        <taxon>Streptophyta</taxon>
        <taxon>Embryophyta</taxon>
        <taxon>Tracheophyta</taxon>
        <taxon>Spermatophyta</taxon>
        <taxon>Magnoliopsida</taxon>
        <taxon>eudicotyledons</taxon>
        <taxon>Gunneridae</taxon>
        <taxon>Pentapetalae</taxon>
        <taxon>rosids</taxon>
        <taxon>fabids</taxon>
        <taxon>Malpighiales</taxon>
        <taxon>Erythroxylaceae</taxon>
        <taxon>Erythroxylum</taxon>
    </lineage>
</organism>
<sequence>MSKPGSLLRIVLTNETFIGLEVGQGNAAGQAVEDIARQPEAEGKIRGTLLLNLAFLEALTIYGLVVALALLFVNPFV</sequence>
<dbReference type="GO" id="GO:0015986">
    <property type="term" value="P:proton motive force-driven ATP synthesis"/>
    <property type="evidence" value="ECO:0007669"/>
    <property type="project" value="InterPro"/>
</dbReference>
<evidence type="ECO:0000256" key="3">
    <source>
        <dbReference type="ARBA" id="ARBA00006704"/>
    </source>
</evidence>
<evidence type="ECO:0000313" key="21">
    <source>
        <dbReference type="EMBL" id="KAJ8769489.1"/>
    </source>
</evidence>
<comment type="similarity">
    <text evidence="3 19">Belongs to the ATPase C chain family.</text>
</comment>
<evidence type="ECO:0000256" key="18">
    <source>
        <dbReference type="ARBA" id="ARBA00032869"/>
    </source>
</evidence>
<dbReference type="InterPro" id="IPR000454">
    <property type="entry name" value="ATP_synth_F0_csu"/>
</dbReference>
<dbReference type="InterPro" id="IPR002379">
    <property type="entry name" value="ATPase_proteolipid_c-like_dom"/>
</dbReference>